<dbReference type="InterPro" id="IPR013783">
    <property type="entry name" value="Ig-like_fold"/>
</dbReference>
<reference evidence="1" key="1">
    <citation type="submission" date="2020-04" db="EMBL/GenBank/DDBJ databases">
        <authorList>
            <person name="Alioto T."/>
            <person name="Alioto T."/>
            <person name="Gomez Garrido J."/>
        </authorList>
    </citation>
    <scope>NUCLEOTIDE SEQUENCE</scope>
    <source>
        <strain evidence="1">A484AB</strain>
    </source>
</reference>
<dbReference type="OrthoDB" id="5987025at2759"/>
<dbReference type="InterPro" id="IPR036179">
    <property type="entry name" value="Ig-like_dom_sf"/>
</dbReference>
<accession>A0A7D9ES64</accession>
<dbReference type="Pfam" id="PF13927">
    <property type="entry name" value="Ig_3"/>
    <property type="match status" value="2"/>
</dbReference>
<evidence type="ECO:0000313" key="1">
    <source>
        <dbReference type="EMBL" id="CAB4017064.1"/>
    </source>
</evidence>
<dbReference type="InterPro" id="IPR003598">
    <property type="entry name" value="Ig_sub2"/>
</dbReference>
<dbReference type="SMART" id="SM00408">
    <property type="entry name" value="IGc2"/>
    <property type="match status" value="2"/>
</dbReference>
<dbReference type="PANTHER" id="PTHR46013:SF7">
    <property type="entry name" value="IG-LIKE DOMAIN-CONTAINING PROTEIN"/>
    <property type="match status" value="1"/>
</dbReference>
<dbReference type="AlphaFoldDB" id="A0A7D9ES64"/>
<dbReference type="InterPro" id="IPR003599">
    <property type="entry name" value="Ig_sub"/>
</dbReference>
<keyword evidence="2" id="KW-1185">Reference proteome</keyword>
<feature type="non-terminal residue" evidence="1">
    <location>
        <position position="1"/>
    </location>
</feature>
<proteinExistence type="predicted"/>
<sequence>KPTVTVNCSSPAIVNEGDNIKCACRGEGGNPPAKVIWYKDSLQISGIGHEKQTLSLSNVKKTDIGTYKCVAQSASRINATDERSIDIIVRLNFKPNNTAIMITPEPAVVGGSVTISCYSDGLPEPSYTIMHNDSKLVTADKTYTISKVQWSDAGTYNCIAWNKLGNDSKNYTMNP</sequence>
<comment type="caution">
    <text evidence="1">The sequence shown here is derived from an EMBL/GenBank/DDBJ whole genome shotgun (WGS) entry which is preliminary data.</text>
</comment>
<organism evidence="1 2">
    <name type="scientific">Paramuricea clavata</name>
    <name type="common">Red gorgonian</name>
    <name type="synonym">Violescent sea-whip</name>
    <dbReference type="NCBI Taxonomy" id="317549"/>
    <lineage>
        <taxon>Eukaryota</taxon>
        <taxon>Metazoa</taxon>
        <taxon>Cnidaria</taxon>
        <taxon>Anthozoa</taxon>
        <taxon>Octocorallia</taxon>
        <taxon>Malacalcyonacea</taxon>
        <taxon>Plexauridae</taxon>
        <taxon>Paramuricea</taxon>
    </lineage>
</organism>
<dbReference type="Gene3D" id="2.60.40.10">
    <property type="entry name" value="Immunoglobulins"/>
    <property type="match status" value="2"/>
</dbReference>
<dbReference type="PROSITE" id="PS50835">
    <property type="entry name" value="IG_LIKE"/>
    <property type="match status" value="2"/>
</dbReference>
<dbReference type="Proteomes" id="UP001152795">
    <property type="component" value="Unassembled WGS sequence"/>
</dbReference>
<dbReference type="EMBL" id="CACRXK020009385">
    <property type="protein sequence ID" value="CAB4017064.1"/>
    <property type="molecule type" value="Genomic_DNA"/>
</dbReference>
<gene>
    <name evidence="1" type="ORF">PACLA_8A088433</name>
</gene>
<protein>
    <submittedName>
        <fullName evidence="1">Vascular cell adhesion 1 isoform X2</fullName>
    </submittedName>
</protein>
<evidence type="ECO:0000313" key="2">
    <source>
        <dbReference type="Proteomes" id="UP001152795"/>
    </source>
</evidence>
<dbReference type="InterPro" id="IPR007110">
    <property type="entry name" value="Ig-like_dom"/>
</dbReference>
<dbReference type="PANTHER" id="PTHR46013">
    <property type="entry name" value="VASCULAR CELL ADHESION MOLECULE 1"/>
    <property type="match status" value="1"/>
</dbReference>
<name>A0A7D9ES64_PARCT</name>
<dbReference type="SUPFAM" id="SSF48726">
    <property type="entry name" value="Immunoglobulin"/>
    <property type="match status" value="2"/>
</dbReference>
<dbReference type="SMART" id="SM00409">
    <property type="entry name" value="IG"/>
    <property type="match status" value="2"/>
</dbReference>